<dbReference type="RefSeq" id="WP_241347810.1">
    <property type="nucleotide sequence ID" value="NZ_JAKZGP010000017.1"/>
</dbReference>
<dbReference type="InterPro" id="IPR006685">
    <property type="entry name" value="MscS_channel_2nd"/>
</dbReference>
<feature type="domain" description="Mechanosensitive ion channel MscS C-terminal" evidence="8">
    <location>
        <begin position="344"/>
        <end position="398"/>
    </location>
</feature>
<keyword evidence="10" id="KW-1185">Reference proteome</keyword>
<feature type="transmembrane region" description="Helical" evidence="6">
    <location>
        <begin position="148"/>
        <end position="168"/>
    </location>
</feature>
<dbReference type="Pfam" id="PF00924">
    <property type="entry name" value="MS_channel_2nd"/>
    <property type="match status" value="1"/>
</dbReference>
<evidence type="ECO:0000259" key="7">
    <source>
        <dbReference type="Pfam" id="PF00924"/>
    </source>
</evidence>
<evidence type="ECO:0000256" key="4">
    <source>
        <dbReference type="ARBA" id="ARBA00022989"/>
    </source>
</evidence>
<comment type="caution">
    <text evidence="9">The sequence shown here is derived from an EMBL/GenBank/DDBJ whole genome shotgun (WGS) entry which is preliminary data.</text>
</comment>
<keyword evidence="5 6" id="KW-0472">Membrane</keyword>
<evidence type="ECO:0000256" key="1">
    <source>
        <dbReference type="ARBA" id="ARBA00004127"/>
    </source>
</evidence>
<dbReference type="InterPro" id="IPR030192">
    <property type="entry name" value="YbdG"/>
</dbReference>
<evidence type="ECO:0000313" key="10">
    <source>
        <dbReference type="Proteomes" id="UP001165489"/>
    </source>
</evidence>
<feature type="transmembrane region" description="Helical" evidence="6">
    <location>
        <begin position="26"/>
        <end position="48"/>
    </location>
</feature>
<dbReference type="PANTHER" id="PTHR30414:SF0">
    <property type="entry name" value="MINICONDUCTANCE MECHANOSENSITIVE CHANNEL YBDG"/>
    <property type="match status" value="1"/>
</dbReference>
<dbReference type="EMBL" id="JAKZGP010000017">
    <property type="protein sequence ID" value="MCH7409464.1"/>
    <property type="molecule type" value="Genomic_DNA"/>
</dbReference>
<dbReference type="InterPro" id="IPR049278">
    <property type="entry name" value="MS_channel_C"/>
</dbReference>
<dbReference type="InterPro" id="IPR010920">
    <property type="entry name" value="LSM_dom_sf"/>
</dbReference>
<comment type="subcellular location">
    <subcellularLocation>
        <location evidence="1">Endomembrane system</location>
        <topology evidence="1">Multi-pass membrane protein</topology>
    </subcellularLocation>
</comment>
<accession>A0ABS9UZS1</accession>
<name>A0ABS9UZS1_9BACT</name>
<evidence type="ECO:0000256" key="2">
    <source>
        <dbReference type="ARBA" id="ARBA00008017"/>
    </source>
</evidence>
<protein>
    <submittedName>
        <fullName evidence="9">Mechanosensitive ion channel family protein</fullName>
    </submittedName>
</protein>
<dbReference type="Gene3D" id="2.30.30.60">
    <property type="match status" value="1"/>
</dbReference>
<feature type="transmembrane region" description="Helical" evidence="6">
    <location>
        <begin position="80"/>
        <end position="97"/>
    </location>
</feature>
<organism evidence="9 10">
    <name type="scientific">Belliella filtrata</name>
    <dbReference type="NCBI Taxonomy" id="2923435"/>
    <lineage>
        <taxon>Bacteria</taxon>
        <taxon>Pseudomonadati</taxon>
        <taxon>Bacteroidota</taxon>
        <taxon>Cytophagia</taxon>
        <taxon>Cytophagales</taxon>
        <taxon>Cyclobacteriaceae</taxon>
        <taxon>Belliella</taxon>
    </lineage>
</organism>
<evidence type="ECO:0000256" key="3">
    <source>
        <dbReference type="ARBA" id="ARBA00022692"/>
    </source>
</evidence>
<evidence type="ECO:0000256" key="6">
    <source>
        <dbReference type="SAM" id="Phobius"/>
    </source>
</evidence>
<evidence type="ECO:0000256" key="5">
    <source>
        <dbReference type="ARBA" id="ARBA00023136"/>
    </source>
</evidence>
<comment type="similarity">
    <text evidence="2">Belongs to the MscS (TC 1.A.23) family.</text>
</comment>
<dbReference type="InterPro" id="IPR023408">
    <property type="entry name" value="MscS_beta-dom_sf"/>
</dbReference>
<dbReference type="Proteomes" id="UP001165489">
    <property type="component" value="Unassembled WGS sequence"/>
</dbReference>
<feature type="domain" description="Mechanosensitive ion channel MscS" evidence="7">
    <location>
        <begin position="193"/>
        <end position="261"/>
    </location>
</feature>
<feature type="transmembrane region" description="Helical" evidence="6">
    <location>
        <begin position="174"/>
        <end position="191"/>
    </location>
</feature>
<keyword evidence="3 6" id="KW-0812">Transmembrane</keyword>
<proteinExistence type="inferred from homology"/>
<evidence type="ECO:0000313" key="9">
    <source>
        <dbReference type="EMBL" id="MCH7409464.1"/>
    </source>
</evidence>
<evidence type="ECO:0000259" key="8">
    <source>
        <dbReference type="Pfam" id="PF21082"/>
    </source>
</evidence>
<reference evidence="9" key="1">
    <citation type="submission" date="2022-03" db="EMBL/GenBank/DDBJ databases">
        <title>De novo assembled genomes of Belliella spp. (Cyclobacteriaceae) strains.</title>
        <authorList>
            <person name="Szabo A."/>
            <person name="Korponai K."/>
            <person name="Felfoldi T."/>
        </authorList>
    </citation>
    <scope>NUCLEOTIDE SEQUENCE</scope>
    <source>
        <strain evidence="9">DSM 111904</strain>
    </source>
</reference>
<sequence>MTEFDQVENWIEQILISANVSTGSLAYWKLLISLTLLAIIAIVVFFVTKKVIINYIYKLVRKSPITWDDILADHQVFNNVAHFVPALFVRSLAPSIFADFPDILPFVIKLTDVYLIIVGMTVFFALLKVAEFALTRHPAFKDKPLTSYFQLIRIILYIGTGIFVLSILLGKSPLYFLSAFGAMTAILLLIFKDTILGLVASVQMSSNDMVRVGDWVEMPKFNADGDVVAINLNTVKVQNWDRTITTIPTYYFITDSFKNWRGMVESGGRRIKRSIHINSHSIKFVDPEKREIFKKFNLLTNYVSSRQEEIDKHNQDNQIDTSILINGRRMTNIGVFRKYVESYLQNHPKIKKNMTIMVRQLAIEDRGIPIEIYCFTDTTAWLEYESIQADIFDHLLAAAAYFDLEIFQVPSGKDIIQAANAYNSYRSSENPSLNI</sequence>
<dbReference type="SUPFAM" id="SSF50182">
    <property type="entry name" value="Sm-like ribonucleoproteins"/>
    <property type="match status" value="1"/>
</dbReference>
<dbReference type="PANTHER" id="PTHR30414">
    <property type="entry name" value="MINICONDUCTANCE MECHANOSENSITIVE CHANNEL YBDG"/>
    <property type="match status" value="1"/>
</dbReference>
<feature type="transmembrane region" description="Helical" evidence="6">
    <location>
        <begin position="103"/>
        <end position="127"/>
    </location>
</feature>
<gene>
    <name evidence="9" type="ORF">MM239_08665</name>
</gene>
<keyword evidence="4 6" id="KW-1133">Transmembrane helix</keyword>
<dbReference type="Pfam" id="PF21082">
    <property type="entry name" value="MS_channel_3rd"/>
    <property type="match status" value="1"/>
</dbReference>